<dbReference type="EMBL" id="LRFG02000002">
    <property type="protein sequence ID" value="PCO05595.1"/>
    <property type="molecule type" value="Genomic_DNA"/>
</dbReference>
<sequence length="190" mass="21219">MRVSCVTVIARAYPGEQLLLRAAYRHLLTPARFRLMQTHPVPAAALYDIARNTLIAEYLRHHTAYNPDILLSSAALATLPPRERTAHLLAQAYADSFLAPMGPQHIDALARRVFTPALRRDPARYGKLSDRFIERIHPREPRTARLALAMAIDLECSARGVNTFHARDGIFEIELYAPFAADLARAALNG</sequence>
<comment type="caution">
    <text evidence="1">The sequence shown here is derived from an EMBL/GenBank/DDBJ whole genome shotgun (WGS) entry which is preliminary data.</text>
</comment>
<evidence type="ECO:0000313" key="1">
    <source>
        <dbReference type="EMBL" id="PCO05595.1"/>
    </source>
</evidence>
<protein>
    <submittedName>
        <fullName evidence="1">Uncharacterized protein</fullName>
    </submittedName>
</protein>
<organism evidence="1 2">
    <name type="scientific">Microbulbifer flavimaris</name>
    <dbReference type="NCBI Taxonomy" id="1781068"/>
    <lineage>
        <taxon>Bacteria</taxon>
        <taxon>Pseudomonadati</taxon>
        <taxon>Pseudomonadota</taxon>
        <taxon>Gammaproteobacteria</taxon>
        <taxon>Cellvibrionales</taxon>
        <taxon>Microbulbiferaceae</taxon>
        <taxon>Microbulbifer</taxon>
    </lineage>
</organism>
<gene>
    <name evidence="1" type="ORF">AWR36_006145</name>
</gene>
<proteinExistence type="predicted"/>
<keyword evidence="2" id="KW-1185">Reference proteome</keyword>
<reference evidence="1" key="1">
    <citation type="submission" date="2017-08" db="EMBL/GenBank/DDBJ databases">
        <title>Microbulbifer marisrubri sp. nov., a halophilic alphaproteobacterium isolated from marine sediment of the Yellow Sea, China.</title>
        <authorList>
            <person name="Zhang G."/>
            <person name="Xiong Q."/>
        </authorList>
    </citation>
    <scope>NUCLEOTIDE SEQUENCE [LARGE SCALE GENOMIC DNA]</scope>
    <source>
        <strain evidence="1">WRN-8</strain>
    </source>
</reference>
<evidence type="ECO:0000313" key="2">
    <source>
        <dbReference type="Proteomes" id="UP000218427"/>
    </source>
</evidence>
<accession>A0ABX4HZL7</accession>
<dbReference type="Proteomes" id="UP000218427">
    <property type="component" value="Unassembled WGS sequence"/>
</dbReference>
<name>A0ABX4HZL7_9GAMM</name>